<evidence type="ECO:0000313" key="11">
    <source>
        <dbReference type="EMBL" id="KAG0562029.1"/>
    </source>
</evidence>
<evidence type="ECO:0000256" key="8">
    <source>
        <dbReference type="SAM" id="SignalP"/>
    </source>
</evidence>
<evidence type="ECO:0000313" key="12">
    <source>
        <dbReference type="Proteomes" id="UP000822688"/>
    </source>
</evidence>
<dbReference type="AlphaFoldDB" id="A0A8T0GUJ2"/>
<feature type="compositionally biased region" description="Polar residues" evidence="6">
    <location>
        <begin position="116"/>
        <end position="130"/>
    </location>
</feature>
<keyword evidence="3" id="KW-0445">Lipid transport</keyword>
<feature type="transmembrane region" description="Helical" evidence="7">
    <location>
        <begin position="787"/>
        <end position="807"/>
    </location>
</feature>
<evidence type="ECO:0000256" key="1">
    <source>
        <dbReference type="ARBA" id="ARBA00004370"/>
    </source>
</evidence>
<evidence type="ECO:0000256" key="2">
    <source>
        <dbReference type="ARBA" id="ARBA00022448"/>
    </source>
</evidence>
<proteinExistence type="predicted"/>
<feature type="domain" description="SMP-LTD" evidence="10">
    <location>
        <begin position="281"/>
        <end position="469"/>
    </location>
</feature>
<dbReference type="InterPro" id="IPR031468">
    <property type="entry name" value="SMP_LBD"/>
</dbReference>
<evidence type="ECO:0000256" key="5">
    <source>
        <dbReference type="ARBA" id="ARBA00023136"/>
    </source>
</evidence>
<dbReference type="InterPro" id="IPR000008">
    <property type="entry name" value="C2_dom"/>
</dbReference>
<keyword evidence="7" id="KW-0812">Transmembrane</keyword>
<keyword evidence="2" id="KW-0813">Transport</keyword>
<dbReference type="Gene3D" id="2.60.40.150">
    <property type="entry name" value="C2 domain"/>
    <property type="match status" value="1"/>
</dbReference>
<keyword evidence="7" id="KW-1133">Transmembrane helix</keyword>
<keyword evidence="12" id="KW-1185">Reference proteome</keyword>
<accession>A0A8T0GUJ2</accession>
<dbReference type="PROSITE" id="PS50004">
    <property type="entry name" value="C2"/>
    <property type="match status" value="1"/>
</dbReference>
<comment type="subcellular location">
    <subcellularLocation>
        <location evidence="1">Membrane</location>
    </subcellularLocation>
</comment>
<evidence type="ECO:0000256" key="3">
    <source>
        <dbReference type="ARBA" id="ARBA00023055"/>
    </source>
</evidence>
<sequence length="813" mass="90825">MQRLWLVITKMVILVVTSAKALPASTHNSQFSISSLAIRKLRFHPLGTCLPNQFRGAKNSSYKFRTWSRSFRGERKWHLLARLEDDLKSNQYAGRRSGQFLGRFLKRDNSGIGVSDGSQESVDDSSTTKQRPLKDRFKYRRPTFEFLEEGIEPPIKPLEIIKSTTSMKDRLFEAALKKVNEAKGFATNTSWTNYFTSVDASPGTPLLPFLGDSFLGLGSLVLVAVVLASWWRKLQLGKKIVKTTKGSDSASAPGTKDVLNAQAAVAAPIALAALLQGDMKKKESAEWLNMVLGKVWNLYRRKLEETLVEAIQPVIDEIPEKPPFVDRVVLKQFLLGDDPVTLRTIERRTSRRANDLQYHVGLRYTGNSRMVFSLTLKFGFLPIKIPLAVRGLDLDGEVWVKLRLIPTEPWVGTATWAFVTPPKVDLALAPFRLFNLMAVPVLNIFLTKLITKDLPLLFVRPNKQIINYLEGKTAGPLAQDFKDGIGLNGFAGELSITLIEARKLNYFPIGKTDPYVVLGLGEQAFRSKRNSKTSTIGPPGAPVWNQDFRMLVVNPKTQRLRIRVRDYVGYLGLTTITVGYIEIPLDDLQDTVPTDKVLTLRNDRWFFLGRNAGELIVRLTYKAYVAEEEEEAGVGDRPVTNKVWNEIGNFISKEMEEDEVSPEKRQLRDAIVTSIDAQRGDKGFRFSNPLITQISQITQAVTKLGAITNEPPATGLVDPSTVSKVPLTTGITDSSTVSNEPLNPNSSVTSEPETPAILSNPALEEQEKKERKSWAARFTRFREENSALLWLAILTGVALVVALDLNLSNLFNP</sequence>
<feature type="compositionally biased region" description="Polar residues" evidence="6">
    <location>
        <begin position="729"/>
        <end position="752"/>
    </location>
</feature>
<organism evidence="11 12">
    <name type="scientific">Ceratodon purpureus</name>
    <name type="common">Fire moss</name>
    <name type="synonym">Dicranum purpureum</name>
    <dbReference type="NCBI Taxonomy" id="3225"/>
    <lineage>
        <taxon>Eukaryota</taxon>
        <taxon>Viridiplantae</taxon>
        <taxon>Streptophyta</taxon>
        <taxon>Embryophyta</taxon>
        <taxon>Bryophyta</taxon>
        <taxon>Bryophytina</taxon>
        <taxon>Bryopsida</taxon>
        <taxon>Dicranidae</taxon>
        <taxon>Pseudoditrichales</taxon>
        <taxon>Ditrichaceae</taxon>
        <taxon>Ceratodon</taxon>
    </lineage>
</organism>
<keyword evidence="4" id="KW-0446">Lipid-binding</keyword>
<feature type="region of interest" description="Disordered" evidence="6">
    <location>
        <begin position="112"/>
        <end position="132"/>
    </location>
</feature>
<evidence type="ECO:0000256" key="6">
    <source>
        <dbReference type="SAM" id="MobiDB-lite"/>
    </source>
</evidence>
<keyword evidence="8" id="KW-0732">Signal</keyword>
<keyword evidence="5 7" id="KW-0472">Membrane</keyword>
<dbReference type="InterPro" id="IPR035892">
    <property type="entry name" value="C2_domain_sf"/>
</dbReference>
<evidence type="ECO:0000259" key="9">
    <source>
        <dbReference type="PROSITE" id="PS50004"/>
    </source>
</evidence>
<dbReference type="SUPFAM" id="SSF49562">
    <property type="entry name" value="C2 domain (Calcium/lipid-binding domain, CaLB)"/>
    <property type="match status" value="1"/>
</dbReference>
<dbReference type="Proteomes" id="UP000822688">
    <property type="component" value="Chromosome 9"/>
</dbReference>
<feature type="domain" description="C2" evidence="9">
    <location>
        <begin position="473"/>
        <end position="598"/>
    </location>
</feature>
<feature type="signal peptide" evidence="8">
    <location>
        <begin position="1"/>
        <end position="21"/>
    </location>
</feature>
<dbReference type="CDD" id="cd00030">
    <property type="entry name" value="C2"/>
    <property type="match status" value="1"/>
</dbReference>
<dbReference type="SMART" id="SM00239">
    <property type="entry name" value="C2"/>
    <property type="match status" value="1"/>
</dbReference>
<dbReference type="Pfam" id="PF00168">
    <property type="entry name" value="C2"/>
    <property type="match status" value="1"/>
</dbReference>
<dbReference type="GO" id="GO:0016020">
    <property type="term" value="C:membrane"/>
    <property type="evidence" value="ECO:0007669"/>
    <property type="project" value="UniProtKB-SubCell"/>
</dbReference>
<protein>
    <submittedName>
        <fullName evidence="11">Uncharacterized protein</fullName>
    </submittedName>
</protein>
<evidence type="ECO:0000256" key="4">
    <source>
        <dbReference type="ARBA" id="ARBA00023121"/>
    </source>
</evidence>
<dbReference type="PANTHER" id="PTHR47261:SF2">
    <property type="entry name" value="CALCIUM-DEPENDENT LIPID-BINDING (CALB DOMAIN) FAMILY PROTEIN"/>
    <property type="match status" value="1"/>
</dbReference>
<feature type="chain" id="PRO_5035809508" evidence="8">
    <location>
        <begin position="22"/>
        <end position="813"/>
    </location>
</feature>
<dbReference type="GO" id="GO:0008289">
    <property type="term" value="F:lipid binding"/>
    <property type="evidence" value="ECO:0007669"/>
    <property type="project" value="UniProtKB-KW"/>
</dbReference>
<name>A0A8T0GUJ2_CERPU</name>
<dbReference type="OrthoDB" id="1029639at2759"/>
<dbReference type="PROSITE" id="PS51847">
    <property type="entry name" value="SMP"/>
    <property type="match status" value="1"/>
</dbReference>
<comment type="caution">
    <text evidence="11">The sequence shown here is derived from an EMBL/GenBank/DDBJ whole genome shotgun (WGS) entry which is preliminary data.</text>
</comment>
<dbReference type="PANTHER" id="PTHR47261">
    <property type="entry name" value="CALCIUM-DEPENDENT LIPID-BINDING (CALB DOMAIN) FAMILY PROTEIN"/>
    <property type="match status" value="1"/>
</dbReference>
<gene>
    <name evidence="11" type="ORF">KC19_9G111600</name>
</gene>
<dbReference type="CDD" id="cd21669">
    <property type="entry name" value="SMP_SF"/>
    <property type="match status" value="1"/>
</dbReference>
<dbReference type="EMBL" id="CM026430">
    <property type="protein sequence ID" value="KAG0562029.1"/>
    <property type="molecule type" value="Genomic_DNA"/>
</dbReference>
<evidence type="ECO:0000259" key="10">
    <source>
        <dbReference type="PROSITE" id="PS51847"/>
    </source>
</evidence>
<feature type="region of interest" description="Disordered" evidence="6">
    <location>
        <begin position="729"/>
        <end position="757"/>
    </location>
</feature>
<evidence type="ECO:0000256" key="7">
    <source>
        <dbReference type="SAM" id="Phobius"/>
    </source>
</evidence>
<reference evidence="11" key="1">
    <citation type="submission" date="2020-06" db="EMBL/GenBank/DDBJ databases">
        <title>WGS assembly of Ceratodon purpureus strain R40.</title>
        <authorList>
            <person name="Carey S.B."/>
            <person name="Jenkins J."/>
            <person name="Shu S."/>
            <person name="Lovell J.T."/>
            <person name="Sreedasyam A."/>
            <person name="Maumus F."/>
            <person name="Tiley G.P."/>
            <person name="Fernandez-Pozo N."/>
            <person name="Barry K."/>
            <person name="Chen C."/>
            <person name="Wang M."/>
            <person name="Lipzen A."/>
            <person name="Daum C."/>
            <person name="Saski C.A."/>
            <person name="Payton A.C."/>
            <person name="Mcbreen J.C."/>
            <person name="Conrad R.E."/>
            <person name="Kollar L.M."/>
            <person name="Olsson S."/>
            <person name="Huttunen S."/>
            <person name="Landis J.B."/>
            <person name="Wickett N.J."/>
            <person name="Johnson M.G."/>
            <person name="Rensing S.A."/>
            <person name="Grimwood J."/>
            <person name="Schmutz J."/>
            <person name="Mcdaniel S.F."/>
        </authorList>
    </citation>
    <scope>NUCLEOTIDE SEQUENCE</scope>
    <source>
        <strain evidence="11">R40</strain>
    </source>
</reference>
<dbReference type="GO" id="GO:0006869">
    <property type="term" value="P:lipid transport"/>
    <property type="evidence" value="ECO:0007669"/>
    <property type="project" value="UniProtKB-KW"/>
</dbReference>